<reference evidence="1 2" key="1">
    <citation type="submission" date="2023-11" db="EMBL/GenBank/DDBJ databases">
        <authorList>
            <person name="Bao R."/>
        </authorList>
    </citation>
    <scope>NUCLEOTIDE SEQUENCE [LARGE SCALE GENOMIC DNA]</scope>
    <source>
        <strain evidence="1 2">PJ23</strain>
    </source>
</reference>
<evidence type="ECO:0000313" key="1">
    <source>
        <dbReference type="EMBL" id="MDX6807138.1"/>
    </source>
</evidence>
<accession>A0ABU4RSL1</accession>
<organism evidence="1 2">
    <name type="scientific">Terrihabitans rhizophilus</name>
    <dbReference type="NCBI Taxonomy" id="3092662"/>
    <lineage>
        <taxon>Bacteria</taxon>
        <taxon>Pseudomonadati</taxon>
        <taxon>Pseudomonadota</taxon>
        <taxon>Alphaproteobacteria</taxon>
        <taxon>Hyphomicrobiales</taxon>
        <taxon>Terrihabitans</taxon>
    </lineage>
</organism>
<proteinExistence type="predicted"/>
<evidence type="ECO:0000313" key="2">
    <source>
        <dbReference type="Proteomes" id="UP001274321"/>
    </source>
</evidence>
<keyword evidence="2" id="KW-1185">Reference proteome</keyword>
<comment type="caution">
    <text evidence="1">The sequence shown here is derived from an EMBL/GenBank/DDBJ whole genome shotgun (WGS) entry which is preliminary data.</text>
</comment>
<dbReference type="EMBL" id="JAXAFJ010000009">
    <property type="protein sequence ID" value="MDX6807138.1"/>
    <property type="molecule type" value="Genomic_DNA"/>
</dbReference>
<dbReference type="Proteomes" id="UP001274321">
    <property type="component" value="Unassembled WGS sequence"/>
</dbReference>
<dbReference type="RefSeq" id="WP_319845260.1">
    <property type="nucleotide sequence ID" value="NZ_JAXAFJ010000009.1"/>
</dbReference>
<gene>
    <name evidence="1" type="ORF">SCD90_13790</name>
</gene>
<name>A0ABU4RSL1_9HYPH</name>
<protein>
    <submittedName>
        <fullName evidence="1">Uncharacterized protein</fullName>
    </submittedName>
</protein>
<sequence length="59" mass="6852">MFNRSGRYEFTQIVFVPPGARPGLGRYNVTIYDRCNPVQQWWPLVSTRSAEILIAEPPR</sequence>